<evidence type="ECO:0000313" key="3">
    <source>
        <dbReference type="EMBL" id="TGN39267.1"/>
    </source>
</evidence>
<dbReference type="Gene3D" id="3.90.1200.10">
    <property type="match status" value="1"/>
</dbReference>
<reference evidence="3 4" key="1">
    <citation type="submission" date="2019-04" db="EMBL/GenBank/DDBJ databases">
        <authorList>
            <person name="Park S."/>
            <person name="Yoon J.-H."/>
        </authorList>
    </citation>
    <scope>NUCLEOTIDE SEQUENCE [LARGE SCALE GENOMIC DNA]</scope>
    <source>
        <strain evidence="3 4">HJM-18</strain>
    </source>
</reference>
<accession>A0A4Z1BP65</accession>
<organism evidence="3 4">
    <name type="scientific">Marinobacter confluentis</name>
    <dbReference type="NCBI Taxonomy" id="1697557"/>
    <lineage>
        <taxon>Bacteria</taxon>
        <taxon>Pseudomonadati</taxon>
        <taxon>Pseudomonadota</taxon>
        <taxon>Gammaproteobacteria</taxon>
        <taxon>Pseudomonadales</taxon>
        <taxon>Marinobacteraceae</taxon>
        <taxon>Marinobacter</taxon>
    </lineage>
</organism>
<sequence>MPEFIKHNATSYPDALIREAEGLGLLAAVLEEAGVEGPRALRVPEVRRVTASELVIPRIDPAPATEEGMAALGEGLARMHGQVMPDYGFEVDNLIGLSPQRNTVMDDWGRFYLGYRLRPQIAMIKDDRVRDEFESRLESAEIPLREFLNRHCQHPSLLHGDLWSGNVLFDRSGPWLIDPAVYRGDREADLAMTELFGGFSPAFYKAYDSVFPRTDVYDLKVPIYNLYHTLNHYNLFGASYLGACRRNLQVLERL</sequence>
<dbReference type="PIRSF" id="PIRSF006221">
    <property type="entry name" value="Ketosamine-3-kinase"/>
    <property type="match status" value="1"/>
</dbReference>
<keyword evidence="2" id="KW-0808">Transferase</keyword>
<dbReference type="GO" id="GO:0016301">
    <property type="term" value="F:kinase activity"/>
    <property type="evidence" value="ECO:0007669"/>
    <property type="project" value="UniProtKB-UniRule"/>
</dbReference>
<keyword evidence="4" id="KW-1185">Reference proteome</keyword>
<dbReference type="AlphaFoldDB" id="A0A4Z1BP65"/>
<dbReference type="Pfam" id="PF03881">
    <property type="entry name" value="Fructosamin_kin"/>
    <property type="match status" value="1"/>
</dbReference>
<dbReference type="SUPFAM" id="SSF56112">
    <property type="entry name" value="Protein kinase-like (PK-like)"/>
    <property type="match status" value="1"/>
</dbReference>
<comment type="caution">
    <text evidence="3">The sequence shown here is derived from an EMBL/GenBank/DDBJ whole genome shotgun (WGS) entry which is preliminary data.</text>
</comment>
<proteinExistence type="inferred from homology"/>
<evidence type="ECO:0000256" key="2">
    <source>
        <dbReference type="PIRNR" id="PIRNR006221"/>
    </source>
</evidence>
<name>A0A4Z1BP65_9GAMM</name>
<keyword evidence="2 3" id="KW-0418">Kinase</keyword>
<evidence type="ECO:0000256" key="1">
    <source>
        <dbReference type="ARBA" id="ARBA00009460"/>
    </source>
</evidence>
<dbReference type="InterPro" id="IPR016477">
    <property type="entry name" value="Fructo-/Ketosamine-3-kinase"/>
</dbReference>
<dbReference type="EMBL" id="SRPF01000003">
    <property type="protein sequence ID" value="TGN39267.1"/>
    <property type="molecule type" value="Genomic_DNA"/>
</dbReference>
<dbReference type="PANTHER" id="PTHR12149">
    <property type="entry name" value="FRUCTOSAMINE 3 KINASE-RELATED PROTEIN"/>
    <property type="match status" value="1"/>
</dbReference>
<dbReference type="InterPro" id="IPR011009">
    <property type="entry name" value="Kinase-like_dom_sf"/>
</dbReference>
<comment type="similarity">
    <text evidence="1 2">Belongs to the fructosamine kinase family.</text>
</comment>
<evidence type="ECO:0000313" key="4">
    <source>
        <dbReference type="Proteomes" id="UP000298325"/>
    </source>
</evidence>
<dbReference type="OrthoDB" id="5291879at2"/>
<dbReference type="RefSeq" id="WP_135803576.1">
    <property type="nucleotide sequence ID" value="NZ_SRPF01000003.1"/>
</dbReference>
<dbReference type="Proteomes" id="UP000298325">
    <property type="component" value="Unassembled WGS sequence"/>
</dbReference>
<protein>
    <submittedName>
        <fullName evidence="3">Fructosamine kinase</fullName>
    </submittedName>
</protein>
<gene>
    <name evidence="3" type="ORF">E5Q11_11490</name>
</gene>
<dbReference type="PANTHER" id="PTHR12149:SF8">
    <property type="entry name" value="PROTEIN-RIBULOSAMINE 3-KINASE"/>
    <property type="match status" value="1"/>
</dbReference>